<keyword evidence="1 8" id="KW-0963">Cytoplasm</keyword>
<keyword evidence="3 8" id="KW-0547">Nucleotide-binding</keyword>
<sequence length="891" mass="98041">MTTPFSPSGAPDKPTLDGLEAKWAGRWDEQGVYAFDRTAEREQVFSIDTPPPTVSGSLHVGHVFSYTHTDAIARFQRMRGRSVFYPMGWDDNGLPTERRVQNYFGVRCEPSLPYDPDFTPPENPGKQQLPVSRQNFIELCEQLTIEDEQVFESLWRRLGLSVDWQHTYQTISHRARAVSQSAFLRNLERGEAYRSEAPTLWDVTFRTAVAQAELEDRERPSAYHHLLFDGADGQRREIATTRPELLPACVALVAHPEDARYQGLFGSTVRTPVFGVEVPVLAHRLADPEKGTGLVMVCTFGDTTDVVWWRELDLATRSVLGRDGRFLAEPPAGLDSPAASAAYARLAGATVHTARERMVELLREADALVGEPRPFNHLVKFYEKGDKPLEIVTSRQWYLRNGGRDEALREKLLNRGKELAWHPDHMRHRYQAWVEGLNGDWLISRQRFFGVPVPLWYRLDAAGEVVGEPIVPDGSALPVDPSSQVPPGFTAEQRDVPGGFTGDPDVMDTWATSSLTPQIAGGWSFDDDLFGRVFPMDLRPQAHEIIRTWLFSSVLRADLEHGELPWRHASISGWILDPDRKKMSKSKGNVVTPLDLLEQHGSDAVRYWAATARPGTDTAFEVGQMKIGRRLAIKILNASKFVLGLGAGAPDAVVTEPLDRALLAHLAGVVEEATGQLEGYDYARALECVERCFWAFCDDYLELVKDRAYGEGGEAAAASARAALSRALSVLLRLLAPFLPFATEEAWSWWQDGSVHRAAWPRAEELRAAAGLPARAEATGADAAGADAAAAEADGRPAAIGDPRLLELAAEAITAVRRAKSAAQLSMRAEVARLVVRGPAGTLAALARVLPDVRAAGRVLEVVQEPVPGAGPDEADGTDGTDGTVEYRVEL</sequence>
<comment type="domain">
    <text evidence="8">ValRS has two distinct active sites: one for aminoacylation and one for editing. The misactivated threonine is translocated from the active site to the editing site.</text>
</comment>
<reference evidence="11 12" key="1">
    <citation type="journal article" date="2019" name="Int. J. Syst. Evol. Microbiol.">
        <title>The Global Catalogue of Microorganisms (GCM) 10K type strain sequencing project: providing services to taxonomists for standard genome sequencing and annotation.</title>
        <authorList>
            <consortium name="The Broad Institute Genomics Platform"/>
            <consortium name="The Broad Institute Genome Sequencing Center for Infectious Disease"/>
            <person name="Wu L."/>
            <person name="Ma J."/>
        </authorList>
    </citation>
    <scope>NUCLEOTIDE SEQUENCE [LARGE SCALE GENOMIC DNA]</scope>
    <source>
        <strain evidence="11 12">JCM 13004</strain>
    </source>
</reference>
<comment type="catalytic activity">
    <reaction evidence="7 8">
        <text>tRNA(Val) + L-valine + ATP = L-valyl-tRNA(Val) + AMP + diphosphate</text>
        <dbReference type="Rhea" id="RHEA:10704"/>
        <dbReference type="Rhea" id="RHEA-COMP:9672"/>
        <dbReference type="Rhea" id="RHEA-COMP:9708"/>
        <dbReference type="ChEBI" id="CHEBI:30616"/>
        <dbReference type="ChEBI" id="CHEBI:33019"/>
        <dbReference type="ChEBI" id="CHEBI:57762"/>
        <dbReference type="ChEBI" id="CHEBI:78442"/>
        <dbReference type="ChEBI" id="CHEBI:78537"/>
        <dbReference type="ChEBI" id="CHEBI:456215"/>
        <dbReference type="EC" id="6.1.1.9"/>
    </reaction>
</comment>
<evidence type="ECO:0000256" key="1">
    <source>
        <dbReference type="ARBA" id="ARBA00022490"/>
    </source>
</evidence>
<dbReference type="EC" id="6.1.1.9" evidence="8"/>
<dbReference type="Gene3D" id="1.10.730.10">
    <property type="entry name" value="Isoleucyl-tRNA Synthetase, Domain 1"/>
    <property type="match status" value="1"/>
</dbReference>
<dbReference type="InterPro" id="IPR048044">
    <property type="entry name" value="Valyl-tRNA_ligase_actino"/>
</dbReference>
<dbReference type="InterPro" id="IPR001412">
    <property type="entry name" value="aa-tRNA-synth_I_CS"/>
</dbReference>
<dbReference type="InterPro" id="IPR013155">
    <property type="entry name" value="M/V/L/I-tRNA-synth_anticd-bd"/>
</dbReference>
<feature type="short sequence motif" description="'HIGH' region" evidence="8">
    <location>
        <begin position="52"/>
        <end position="62"/>
    </location>
</feature>
<dbReference type="InterPro" id="IPR002300">
    <property type="entry name" value="aa-tRNA-synth_Ia"/>
</dbReference>
<dbReference type="InterPro" id="IPR009008">
    <property type="entry name" value="Val/Leu/Ile-tRNA-synth_edit"/>
</dbReference>
<dbReference type="Pfam" id="PF00133">
    <property type="entry name" value="tRNA-synt_1"/>
    <property type="match status" value="1"/>
</dbReference>
<dbReference type="SUPFAM" id="SSF50677">
    <property type="entry name" value="ValRS/IleRS/LeuRS editing domain"/>
    <property type="match status" value="1"/>
</dbReference>
<evidence type="ECO:0000259" key="10">
    <source>
        <dbReference type="Pfam" id="PF08264"/>
    </source>
</evidence>
<dbReference type="RefSeq" id="WP_344443689.1">
    <property type="nucleotide sequence ID" value="NZ_BAAALF010000085.1"/>
</dbReference>
<dbReference type="InterPro" id="IPR022874">
    <property type="entry name" value="Valine-tRNA_ligase_type_2"/>
</dbReference>
<keyword evidence="12" id="KW-1185">Reference proteome</keyword>
<feature type="domain" description="Methionyl/Valyl/Leucyl/Isoleucyl-tRNA synthetase anticodon-binding" evidence="10">
    <location>
        <begin position="659"/>
        <end position="830"/>
    </location>
</feature>
<gene>
    <name evidence="8 11" type="primary">valS</name>
    <name evidence="11" type="ORF">GCM10009665_44700</name>
</gene>
<evidence type="ECO:0000313" key="12">
    <source>
        <dbReference type="Proteomes" id="UP001500037"/>
    </source>
</evidence>
<dbReference type="PRINTS" id="PR00986">
    <property type="entry name" value="TRNASYNTHVAL"/>
</dbReference>
<comment type="caution">
    <text evidence="11">The sequence shown here is derived from an EMBL/GenBank/DDBJ whole genome shotgun (WGS) entry which is preliminary data.</text>
</comment>
<evidence type="ECO:0000256" key="5">
    <source>
        <dbReference type="ARBA" id="ARBA00022917"/>
    </source>
</evidence>
<dbReference type="CDD" id="cd07962">
    <property type="entry name" value="Anticodon_Ia_Val"/>
    <property type="match status" value="1"/>
</dbReference>
<dbReference type="Pfam" id="PF08264">
    <property type="entry name" value="Anticodon_1"/>
    <property type="match status" value="1"/>
</dbReference>
<comment type="similarity">
    <text evidence="8">Belongs to the class-I aminoacyl-tRNA synthetase family. ValS type 2 subfamily.</text>
</comment>
<keyword evidence="5 8" id="KW-0648">Protein biosynthesis</keyword>
<evidence type="ECO:0000256" key="4">
    <source>
        <dbReference type="ARBA" id="ARBA00022840"/>
    </source>
</evidence>
<dbReference type="PROSITE" id="PS00178">
    <property type="entry name" value="AA_TRNA_LIGASE_I"/>
    <property type="match status" value="1"/>
</dbReference>
<comment type="subunit">
    <text evidence="8">Monomer.</text>
</comment>
<evidence type="ECO:0000256" key="6">
    <source>
        <dbReference type="ARBA" id="ARBA00023146"/>
    </source>
</evidence>
<comment type="subcellular location">
    <subcellularLocation>
        <location evidence="8">Cytoplasm</location>
    </subcellularLocation>
</comment>
<feature type="domain" description="Aminoacyl-tRNA synthetase class Ia" evidence="9">
    <location>
        <begin position="23"/>
        <end position="620"/>
    </location>
</feature>
<dbReference type="InterPro" id="IPR014729">
    <property type="entry name" value="Rossmann-like_a/b/a_fold"/>
</dbReference>
<feature type="binding site" evidence="8">
    <location>
        <position position="585"/>
    </location>
    <ligand>
        <name>ATP</name>
        <dbReference type="ChEBI" id="CHEBI:30616"/>
    </ligand>
</feature>
<evidence type="ECO:0000256" key="8">
    <source>
        <dbReference type="HAMAP-Rule" id="MF_02005"/>
    </source>
</evidence>
<dbReference type="InterPro" id="IPR002303">
    <property type="entry name" value="Valyl-tRNA_ligase"/>
</dbReference>
<feature type="short sequence motif" description="'KMSKS' region" evidence="8">
    <location>
        <begin position="582"/>
        <end position="586"/>
    </location>
</feature>
<dbReference type="Proteomes" id="UP001500037">
    <property type="component" value="Unassembled WGS sequence"/>
</dbReference>
<proteinExistence type="inferred from homology"/>
<evidence type="ECO:0000313" key="11">
    <source>
        <dbReference type="EMBL" id="GAA1248895.1"/>
    </source>
</evidence>
<protein>
    <recommendedName>
        <fullName evidence="8">Valine--tRNA ligase</fullName>
        <ecNumber evidence="8">6.1.1.9</ecNumber>
    </recommendedName>
    <alternativeName>
        <fullName evidence="8">Valyl-tRNA synthetase</fullName>
        <shortName evidence="8">ValRS</shortName>
    </alternativeName>
</protein>
<evidence type="ECO:0000259" key="9">
    <source>
        <dbReference type="Pfam" id="PF00133"/>
    </source>
</evidence>
<dbReference type="NCBIfam" id="NF000540">
    <property type="entry name" value="alt_ValS"/>
    <property type="match status" value="1"/>
</dbReference>
<dbReference type="InterPro" id="IPR009080">
    <property type="entry name" value="tRNAsynth_Ia_anticodon-bd"/>
</dbReference>
<dbReference type="NCBIfam" id="NF009687">
    <property type="entry name" value="PRK13208.1"/>
    <property type="match status" value="1"/>
</dbReference>
<dbReference type="SUPFAM" id="SSF52374">
    <property type="entry name" value="Nucleotidylyl transferase"/>
    <property type="match status" value="1"/>
</dbReference>
<dbReference type="PANTHER" id="PTHR11946">
    <property type="entry name" value="VALYL-TRNA SYNTHETASES"/>
    <property type="match status" value="1"/>
</dbReference>
<dbReference type="SUPFAM" id="SSF47323">
    <property type="entry name" value="Anticodon-binding domain of a subclass of class I aminoacyl-tRNA synthetases"/>
    <property type="match status" value="1"/>
</dbReference>
<accession>A0ABN1WJE0</accession>
<name>A0ABN1WJE0_9ACTN</name>
<organism evidence="11 12">
    <name type="scientific">Kitasatospora nipponensis</name>
    <dbReference type="NCBI Taxonomy" id="258049"/>
    <lineage>
        <taxon>Bacteria</taxon>
        <taxon>Bacillati</taxon>
        <taxon>Actinomycetota</taxon>
        <taxon>Actinomycetes</taxon>
        <taxon>Kitasatosporales</taxon>
        <taxon>Streptomycetaceae</taxon>
        <taxon>Kitasatospora</taxon>
    </lineage>
</organism>
<dbReference type="EMBL" id="BAAALF010000085">
    <property type="protein sequence ID" value="GAA1248895.1"/>
    <property type="molecule type" value="Genomic_DNA"/>
</dbReference>
<dbReference type="HAMAP" id="MF_02005">
    <property type="entry name" value="Val_tRNA_synth_type2"/>
    <property type="match status" value="1"/>
</dbReference>
<dbReference type="InterPro" id="IPR033705">
    <property type="entry name" value="Anticodon_Ia_Val"/>
</dbReference>
<keyword evidence="6 8" id="KW-0030">Aminoacyl-tRNA synthetase</keyword>
<evidence type="ECO:0000256" key="7">
    <source>
        <dbReference type="ARBA" id="ARBA00047552"/>
    </source>
</evidence>
<dbReference type="GO" id="GO:0016874">
    <property type="term" value="F:ligase activity"/>
    <property type="evidence" value="ECO:0007669"/>
    <property type="project" value="UniProtKB-KW"/>
</dbReference>
<dbReference type="Gene3D" id="3.90.740.10">
    <property type="entry name" value="Valyl/Leucyl/Isoleucyl-tRNA synthetase, editing domain"/>
    <property type="match status" value="1"/>
</dbReference>
<evidence type="ECO:0000256" key="3">
    <source>
        <dbReference type="ARBA" id="ARBA00022741"/>
    </source>
</evidence>
<dbReference type="PANTHER" id="PTHR11946:SF93">
    <property type="entry name" value="VALINE--TRNA LIGASE, CHLOROPLASTIC_MITOCHONDRIAL 2"/>
    <property type="match status" value="1"/>
</dbReference>
<comment type="function">
    <text evidence="8">Catalyzes the attachment of valine to tRNA(Val). As ValRS can inadvertently accommodate and process structurally similar amino acids such as threonine, to avoid such errors, it has a 'posttransfer' editing activity that hydrolyzes mischarged Thr-tRNA(Val) in a tRNA-dependent manner.</text>
</comment>
<keyword evidence="2 8" id="KW-0436">Ligase</keyword>
<dbReference type="Gene3D" id="3.40.50.620">
    <property type="entry name" value="HUPs"/>
    <property type="match status" value="2"/>
</dbReference>
<evidence type="ECO:0000256" key="2">
    <source>
        <dbReference type="ARBA" id="ARBA00022598"/>
    </source>
</evidence>
<keyword evidence="4 8" id="KW-0067">ATP-binding</keyword>